<protein>
    <recommendedName>
        <fullName evidence="3">DUF3788 family protein</fullName>
    </recommendedName>
</protein>
<sequence>MEPLILKDKNVFPTNEVIADVLEASFPAFEEFSASAAAADLTLEWNYYNDGKAWLCKVLSKKKNLAWLVIYQSFFKVTSYFTEKHLDRIAGMEITESIKEEFYRAKPSGKLIPMTVAITEKEQVKDALSMILFKKGLK</sequence>
<proteinExistence type="predicted"/>
<dbReference type="Proteomes" id="UP000533637">
    <property type="component" value="Unassembled WGS sequence"/>
</dbReference>
<reference evidence="1 2" key="1">
    <citation type="submission" date="2020-08" db="EMBL/GenBank/DDBJ databases">
        <title>Genomic Encyclopedia of Type Strains, Phase IV (KMG-IV): sequencing the most valuable type-strain genomes for metagenomic binning, comparative biology and taxonomic classification.</title>
        <authorList>
            <person name="Goeker M."/>
        </authorList>
    </citation>
    <scope>NUCLEOTIDE SEQUENCE [LARGE SCALE GENOMIC DNA]</scope>
    <source>
        <strain evidence="1 2">DSM 102983</strain>
    </source>
</reference>
<dbReference type="InterPro" id="IPR024265">
    <property type="entry name" value="DUF3788"/>
</dbReference>
<evidence type="ECO:0000313" key="2">
    <source>
        <dbReference type="Proteomes" id="UP000533637"/>
    </source>
</evidence>
<accession>A0ABR6KQN8</accession>
<dbReference type="Pfam" id="PF12663">
    <property type="entry name" value="DUF3788"/>
    <property type="match status" value="1"/>
</dbReference>
<name>A0ABR6KQN8_9BACT</name>
<comment type="caution">
    <text evidence="1">The sequence shown here is derived from an EMBL/GenBank/DDBJ whole genome shotgun (WGS) entry which is preliminary data.</text>
</comment>
<keyword evidence="2" id="KW-1185">Reference proteome</keyword>
<organism evidence="1 2">
    <name type="scientific">Parabacteroides faecis</name>
    <dbReference type="NCBI Taxonomy" id="1217282"/>
    <lineage>
        <taxon>Bacteria</taxon>
        <taxon>Pseudomonadati</taxon>
        <taxon>Bacteroidota</taxon>
        <taxon>Bacteroidia</taxon>
        <taxon>Bacteroidales</taxon>
        <taxon>Tannerellaceae</taxon>
        <taxon>Parabacteroides</taxon>
    </lineage>
</organism>
<evidence type="ECO:0008006" key="3">
    <source>
        <dbReference type="Google" id="ProtNLM"/>
    </source>
</evidence>
<dbReference type="EMBL" id="JACHOC010000008">
    <property type="protein sequence ID" value="MBB4623827.1"/>
    <property type="molecule type" value="Genomic_DNA"/>
</dbReference>
<evidence type="ECO:0000313" key="1">
    <source>
        <dbReference type="EMBL" id="MBB4623827.1"/>
    </source>
</evidence>
<gene>
    <name evidence="1" type="ORF">GGQ57_003751</name>
</gene>
<dbReference type="RefSeq" id="WP_122374507.1">
    <property type="nucleotide sequence ID" value="NZ_BMPB01000020.1"/>
</dbReference>